<gene>
    <name evidence="2" type="ORF">STAS_13256</name>
</gene>
<reference evidence="3" key="1">
    <citation type="journal article" date="2019" name="Curr. Biol.">
        <title>Genome Sequence of Striga asiatica Provides Insight into the Evolution of Plant Parasitism.</title>
        <authorList>
            <person name="Yoshida S."/>
            <person name="Kim S."/>
            <person name="Wafula E.K."/>
            <person name="Tanskanen J."/>
            <person name="Kim Y.M."/>
            <person name="Honaas L."/>
            <person name="Yang Z."/>
            <person name="Spallek T."/>
            <person name="Conn C.E."/>
            <person name="Ichihashi Y."/>
            <person name="Cheong K."/>
            <person name="Cui S."/>
            <person name="Der J.P."/>
            <person name="Gundlach H."/>
            <person name="Jiao Y."/>
            <person name="Hori C."/>
            <person name="Ishida J.K."/>
            <person name="Kasahara H."/>
            <person name="Kiba T."/>
            <person name="Kim M.S."/>
            <person name="Koo N."/>
            <person name="Laohavisit A."/>
            <person name="Lee Y.H."/>
            <person name="Lumba S."/>
            <person name="McCourt P."/>
            <person name="Mortimer J.C."/>
            <person name="Mutuku J.M."/>
            <person name="Nomura T."/>
            <person name="Sasaki-Sekimoto Y."/>
            <person name="Seto Y."/>
            <person name="Wang Y."/>
            <person name="Wakatake T."/>
            <person name="Sakakibara H."/>
            <person name="Demura T."/>
            <person name="Yamaguchi S."/>
            <person name="Yoneyama K."/>
            <person name="Manabe R.I."/>
            <person name="Nelson D.C."/>
            <person name="Schulman A.H."/>
            <person name="Timko M.P."/>
            <person name="dePamphilis C.W."/>
            <person name="Choi D."/>
            <person name="Shirasu K."/>
        </authorList>
    </citation>
    <scope>NUCLEOTIDE SEQUENCE [LARGE SCALE GENOMIC DNA]</scope>
    <source>
        <strain evidence="3">cv. UVA1</strain>
    </source>
</reference>
<sequence>MVSIKDIYMFNCTSFHSHCKNQALLIISNSRSTSQIIEGTYYQTLTDTSKILPSKTIGEKIRTSFSSNLQTVKILKYATFIRVRVFRRANYGTWVVSETYPVGPIRTESSSLDVTNKSAVRVQKKLTKSEKTAPTAMLRSMSSLSSDSDVIPTAPNSRDRNAKIGKVNRVLLWAFMRGYDENNAVPTTKIIIHGRIQDRGSISGQGLAGPNICTGQFGKPTVLGTVRKTFCIASMFSSEALVLTNLLNILSSSPSISSTTAFTSSSLFPAALTSATSHFSHSLRLSTLVRLSLKIESFLTEPPSPAAQSSSSVTGPPLVPPPPPPGSRLPPTAAWPCQASLAH</sequence>
<proteinExistence type="predicted"/>
<dbReference type="AlphaFoldDB" id="A0A5A7PVT0"/>
<evidence type="ECO:0000313" key="2">
    <source>
        <dbReference type="EMBL" id="GER36874.1"/>
    </source>
</evidence>
<comment type="caution">
    <text evidence="2">The sequence shown here is derived from an EMBL/GenBank/DDBJ whole genome shotgun (WGS) entry which is preliminary data.</text>
</comment>
<evidence type="ECO:0000256" key="1">
    <source>
        <dbReference type="SAM" id="MobiDB-lite"/>
    </source>
</evidence>
<accession>A0A5A7PVT0</accession>
<name>A0A5A7PVT0_STRAF</name>
<evidence type="ECO:0000313" key="3">
    <source>
        <dbReference type="Proteomes" id="UP000325081"/>
    </source>
</evidence>
<feature type="region of interest" description="Disordered" evidence="1">
    <location>
        <begin position="302"/>
        <end position="343"/>
    </location>
</feature>
<protein>
    <submittedName>
        <fullName evidence="2">Cytochrome P450</fullName>
    </submittedName>
</protein>
<feature type="compositionally biased region" description="Low complexity" evidence="1">
    <location>
        <begin position="306"/>
        <end position="316"/>
    </location>
</feature>
<dbReference type="EMBL" id="BKCP01005228">
    <property type="protein sequence ID" value="GER36874.1"/>
    <property type="molecule type" value="Genomic_DNA"/>
</dbReference>
<keyword evidence="3" id="KW-1185">Reference proteome</keyword>
<organism evidence="2 3">
    <name type="scientific">Striga asiatica</name>
    <name type="common">Asiatic witchweed</name>
    <name type="synonym">Buchnera asiatica</name>
    <dbReference type="NCBI Taxonomy" id="4170"/>
    <lineage>
        <taxon>Eukaryota</taxon>
        <taxon>Viridiplantae</taxon>
        <taxon>Streptophyta</taxon>
        <taxon>Embryophyta</taxon>
        <taxon>Tracheophyta</taxon>
        <taxon>Spermatophyta</taxon>
        <taxon>Magnoliopsida</taxon>
        <taxon>eudicotyledons</taxon>
        <taxon>Gunneridae</taxon>
        <taxon>Pentapetalae</taxon>
        <taxon>asterids</taxon>
        <taxon>lamiids</taxon>
        <taxon>Lamiales</taxon>
        <taxon>Orobanchaceae</taxon>
        <taxon>Buchnereae</taxon>
        <taxon>Striga</taxon>
    </lineage>
</organism>
<feature type="non-terminal residue" evidence="2">
    <location>
        <position position="343"/>
    </location>
</feature>
<feature type="compositionally biased region" description="Pro residues" evidence="1">
    <location>
        <begin position="317"/>
        <end position="328"/>
    </location>
</feature>
<dbReference type="Proteomes" id="UP000325081">
    <property type="component" value="Unassembled WGS sequence"/>
</dbReference>